<name>A0A508WWM1_9HYPH</name>
<sequence>MRGDLTTREKGSPGEPASLFMVYSDVPALSGGFGSLLDDLTTQQASAHAEFGLVGLQQEGVEAAAVFDRAESRSGNAQAEALAESIGNQRDVAQVREELALGLVVGMADIVARLDALAGQFATTGHGTPILLSPPDNAVAGLEPRPRSCWPLLESRGSIVTGGSPVKSILRIPWRMRQFRLSFRV</sequence>
<gene>
    <name evidence="1" type="ORF">EMEDMD4_300061</name>
</gene>
<reference evidence="1" key="1">
    <citation type="submission" date="2019-06" db="EMBL/GenBank/DDBJ databases">
        <authorList>
            <person name="Le Quere A."/>
            <person name="Colella S."/>
        </authorList>
    </citation>
    <scope>NUCLEOTIDE SEQUENCE</scope>
    <source>
        <strain evidence="1">EmedicaeMD41</strain>
    </source>
</reference>
<protein>
    <submittedName>
        <fullName evidence="1">Uncharacterized protein</fullName>
    </submittedName>
</protein>
<organism evidence="1">
    <name type="scientific">Sinorhizobium medicae</name>
    <dbReference type="NCBI Taxonomy" id="110321"/>
    <lineage>
        <taxon>Bacteria</taxon>
        <taxon>Pseudomonadati</taxon>
        <taxon>Pseudomonadota</taxon>
        <taxon>Alphaproteobacteria</taxon>
        <taxon>Hyphomicrobiales</taxon>
        <taxon>Rhizobiaceae</taxon>
        <taxon>Sinorhizobium/Ensifer group</taxon>
        <taxon>Sinorhizobium</taxon>
    </lineage>
</organism>
<dbReference type="EMBL" id="CABFNB010000096">
    <property type="protein sequence ID" value="VTZ61695.1"/>
    <property type="molecule type" value="Genomic_DNA"/>
</dbReference>
<accession>A0A508WWM1</accession>
<dbReference type="Proteomes" id="UP000507954">
    <property type="component" value="Unassembled WGS sequence"/>
</dbReference>
<proteinExistence type="predicted"/>
<dbReference type="AlphaFoldDB" id="A0A508WWM1"/>
<evidence type="ECO:0000313" key="1">
    <source>
        <dbReference type="EMBL" id="VTZ61695.1"/>
    </source>
</evidence>